<comment type="caution">
    <text evidence="2">The sequence shown here is derived from an EMBL/GenBank/DDBJ whole genome shotgun (WGS) entry which is preliminary data.</text>
</comment>
<feature type="signal peptide" evidence="1">
    <location>
        <begin position="1"/>
        <end position="19"/>
    </location>
</feature>
<accession>A0A9X0HIC8</accession>
<sequence>MYRITCLLAALAWCTSAHAQASGSSSSPYDSARFHLFKPVPRNQLRELRPDRPGVSESPFTVDAGHLQVETDILRLINRRDDDKRERQWKAAYVTLKMGLWRHTDIQVEAPLYTVQKERMADEPTWHNNRGFGDLSVRLKHNFLGDDQEGPVAVAVVGFVRLPTGGEAGSGGVEGGVVLPIDWHIGEKWNLETQLITDLNYDRDDAEHFVRIMPSVAVDYEVNDKLSLLLEGVTKWDAKHTGWRSSINVAPIVNLTDNLQFDFGGHFALDREMDREFFVGFTVRR</sequence>
<evidence type="ECO:0008006" key="4">
    <source>
        <dbReference type="Google" id="ProtNLM"/>
    </source>
</evidence>
<evidence type="ECO:0000313" key="3">
    <source>
        <dbReference type="Proteomes" id="UP000054223"/>
    </source>
</evidence>
<dbReference type="OrthoDB" id="1014491at2"/>
<evidence type="ECO:0000256" key="1">
    <source>
        <dbReference type="SAM" id="SignalP"/>
    </source>
</evidence>
<dbReference type="InterPro" id="IPR025737">
    <property type="entry name" value="FApF"/>
</dbReference>
<dbReference type="EMBL" id="LNAL01000008">
    <property type="protein sequence ID" value="KUG06387.1"/>
    <property type="molecule type" value="Genomic_DNA"/>
</dbReference>
<keyword evidence="3" id="KW-1185">Reference proteome</keyword>
<proteinExistence type="predicted"/>
<feature type="chain" id="PRO_5040877322" description="Transporter" evidence="1">
    <location>
        <begin position="20"/>
        <end position="285"/>
    </location>
</feature>
<keyword evidence="1" id="KW-0732">Signal</keyword>
<name>A0A9X0HIC8_SOLP1</name>
<dbReference type="RefSeq" id="WP_059072083.1">
    <property type="nucleotide sequence ID" value="NZ_LNAL01000008.1"/>
</dbReference>
<dbReference type="Proteomes" id="UP000054223">
    <property type="component" value="Unassembled WGS sequence"/>
</dbReference>
<dbReference type="AlphaFoldDB" id="A0A9X0HIC8"/>
<gene>
    <name evidence="2" type="ORF">ASU33_03250</name>
</gene>
<reference evidence="2 3" key="1">
    <citation type="submission" date="2015-11" db="EMBL/GenBank/DDBJ databases">
        <title>Solirubrum puertoriconensis gen. nov. an environmental bacteria isolated in Puerto Rico.</title>
        <authorList>
            <person name="Cuebas-Irizarry M.F."/>
            <person name="Montalvo-Rodriguez R."/>
        </authorList>
    </citation>
    <scope>NUCLEOTIDE SEQUENCE [LARGE SCALE GENOMIC DNA]</scope>
    <source>
        <strain evidence="2 3">MC1A</strain>
    </source>
</reference>
<protein>
    <recommendedName>
        <fullName evidence="4">Transporter</fullName>
    </recommendedName>
</protein>
<dbReference type="Pfam" id="PF13557">
    <property type="entry name" value="Phenol_MetA_deg"/>
    <property type="match status" value="1"/>
</dbReference>
<evidence type="ECO:0000313" key="2">
    <source>
        <dbReference type="EMBL" id="KUG06387.1"/>
    </source>
</evidence>
<organism evidence="2 3">
    <name type="scientific">Solirubrum puertoriconensis</name>
    <dbReference type="NCBI Taxonomy" id="1751427"/>
    <lineage>
        <taxon>Bacteria</taxon>
        <taxon>Pseudomonadati</taxon>
        <taxon>Bacteroidota</taxon>
        <taxon>Cytophagia</taxon>
        <taxon>Cytophagales</taxon>
    </lineage>
</organism>